<feature type="transmembrane region" description="Helical" evidence="7">
    <location>
        <begin position="181"/>
        <end position="201"/>
    </location>
</feature>
<dbReference type="RefSeq" id="WP_275412960.1">
    <property type="nucleotide sequence ID" value="NZ_BONZ01000012.1"/>
</dbReference>
<evidence type="ECO:0000256" key="7">
    <source>
        <dbReference type="SAM" id="Phobius"/>
    </source>
</evidence>
<sequence>MGPASGTGDEPADYTPDPRRWKALAVCLVAGFMSLLDVSIVNVALPAIKVGLHATQSDLQWVVSGYALTFGLILVPSGRFGDARGRRNVFILGVAVFALASAGCGISPNPTLLIITRLVQGLAAGLLIPQVSGLIQQLFRGAERGKAFGLLGATIGVSTAIGPLLGGLLIAVGGEREGWRYVFYVNVPIGALAILLALRLIPARRAENRRRQNLDPVGVALLGLGVVLLLLPLAQEQQWHGRWKWLLVVAALVVFVVFVWWERRYGRRRDSLVNLELFGKRSYGLGLIIGLVYLAGFTATFFVFTLFLQQGEHYSALEAGIAVTPFAAGSAVSAALAGRVITKFGRPLVAVGLAVVAIGVGGAVLAVHLVPGRNVGWATAVPLLVAGAGSGAVLSPNLTLTLSEVPVREAGSAGGVLQTFQRIGSAIGIATVGSVFFATVASSHNDYPRAFQRAVLISVAFDVVALIAALVDVVAGRAADARHHRRTARGSVIPGR</sequence>
<keyword evidence="5 7" id="KW-1133">Transmembrane helix</keyword>
<name>A0A8J3QLT1_9ACTN</name>
<evidence type="ECO:0000256" key="1">
    <source>
        <dbReference type="ARBA" id="ARBA00004651"/>
    </source>
</evidence>
<keyword evidence="4 7" id="KW-0812">Transmembrane</keyword>
<accession>A0A8J3QLT1</accession>
<dbReference type="Pfam" id="PF07690">
    <property type="entry name" value="MFS_1"/>
    <property type="match status" value="1"/>
</dbReference>
<feature type="transmembrane region" description="Helical" evidence="7">
    <location>
        <begin position="89"/>
        <end position="108"/>
    </location>
</feature>
<dbReference type="AlphaFoldDB" id="A0A8J3QLT1"/>
<keyword evidence="2" id="KW-0813">Transport</keyword>
<dbReference type="Proteomes" id="UP000642748">
    <property type="component" value="Unassembled WGS sequence"/>
</dbReference>
<feature type="transmembrane region" description="Helical" evidence="7">
    <location>
        <begin position="59"/>
        <end position="77"/>
    </location>
</feature>
<dbReference type="InterPro" id="IPR011701">
    <property type="entry name" value="MFS"/>
</dbReference>
<dbReference type="SUPFAM" id="SSF103473">
    <property type="entry name" value="MFS general substrate transporter"/>
    <property type="match status" value="1"/>
</dbReference>
<dbReference type="Gene3D" id="1.20.1720.10">
    <property type="entry name" value="Multidrug resistance protein D"/>
    <property type="match status" value="1"/>
</dbReference>
<dbReference type="PROSITE" id="PS50850">
    <property type="entry name" value="MFS"/>
    <property type="match status" value="1"/>
</dbReference>
<dbReference type="GO" id="GO:0005886">
    <property type="term" value="C:plasma membrane"/>
    <property type="evidence" value="ECO:0007669"/>
    <property type="project" value="UniProtKB-SubCell"/>
</dbReference>
<dbReference type="PROSITE" id="PS00217">
    <property type="entry name" value="SUGAR_TRANSPORT_2"/>
    <property type="match status" value="1"/>
</dbReference>
<evidence type="ECO:0000259" key="8">
    <source>
        <dbReference type="PROSITE" id="PS50850"/>
    </source>
</evidence>
<feature type="transmembrane region" description="Helical" evidence="7">
    <location>
        <begin position="243"/>
        <end position="261"/>
    </location>
</feature>
<dbReference type="InterPro" id="IPR004638">
    <property type="entry name" value="EmrB-like"/>
</dbReference>
<gene>
    <name evidence="9" type="ORF">Raf01_11180</name>
</gene>
<feature type="transmembrane region" description="Helical" evidence="7">
    <location>
        <begin position="454"/>
        <end position="475"/>
    </location>
</feature>
<dbReference type="NCBIfam" id="TIGR00711">
    <property type="entry name" value="efflux_EmrB"/>
    <property type="match status" value="1"/>
</dbReference>
<dbReference type="InterPro" id="IPR005829">
    <property type="entry name" value="Sugar_transporter_CS"/>
</dbReference>
<feature type="domain" description="Major facilitator superfamily (MFS) profile" evidence="8">
    <location>
        <begin position="23"/>
        <end position="477"/>
    </location>
</feature>
<feature type="transmembrane region" description="Helical" evidence="7">
    <location>
        <begin position="213"/>
        <end position="231"/>
    </location>
</feature>
<evidence type="ECO:0000313" key="10">
    <source>
        <dbReference type="Proteomes" id="UP000642748"/>
    </source>
</evidence>
<dbReference type="PANTHER" id="PTHR42718:SF39">
    <property type="entry name" value="ACTINORHODIN TRANSPORTER-RELATED"/>
    <property type="match status" value="1"/>
</dbReference>
<feature type="transmembrane region" description="Helical" evidence="7">
    <location>
        <begin position="23"/>
        <end position="47"/>
    </location>
</feature>
<feature type="transmembrane region" description="Helical" evidence="7">
    <location>
        <begin position="282"/>
        <end position="308"/>
    </location>
</feature>
<dbReference type="InterPro" id="IPR020846">
    <property type="entry name" value="MFS_dom"/>
</dbReference>
<dbReference type="InterPro" id="IPR036259">
    <property type="entry name" value="MFS_trans_sf"/>
</dbReference>
<feature type="transmembrane region" description="Helical" evidence="7">
    <location>
        <begin position="147"/>
        <end position="169"/>
    </location>
</feature>
<dbReference type="Gene3D" id="1.20.1250.20">
    <property type="entry name" value="MFS general substrate transporter like domains"/>
    <property type="match status" value="1"/>
</dbReference>
<evidence type="ECO:0000313" key="9">
    <source>
        <dbReference type="EMBL" id="GIH12946.1"/>
    </source>
</evidence>
<feature type="transmembrane region" description="Helical" evidence="7">
    <location>
        <begin position="114"/>
        <end position="135"/>
    </location>
</feature>
<dbReference type="EMBL" id="BONZ01000012">
    <property type="protein sequence ID" value="GIH12946.1"/>
    <property type="molecule type" value="Genomic_DNA"/>
</dbReference>
<organism evidence="9 10">
    <name type="scientific">Rugosimonospora africana</name>
    <dbReference type="NCBI Taxonomy" id="556532"/>
    <lineage>
        <taxon>Bacteria</taxon>
        <taxon>Bacillati</taxon>
        <taxon>Actinomycetota</taxon>
        <taxon>Actinomycetes</taxon>
        <taxon>Micromonosporales</taxon>
        <taxon>Micromonosporaceae</taxon>
        <taxon>Rugosimonospora</taxon>
    </lineage>
</organism>
<dbReference type="PRINTS" id="PR01036">
    <property type="entry name" value="TCRTETB"/>
</dbReference>
<keyword evidence="6 7" id="KW-0472">Membrane</keyword>
<protein>
    <submittedName>
        <fullName evidence="9">MFS transporter</fullName>
    </submittedName>
</protein>
<evidence type="ECO:0000256" key="4">
    <source>
        <dbReference type="ARBA" id="ARBA00022692"/>
    </source>
</evidence>
<proteinExistence type="predicted"/>
<comment type="subcellular location">
    <subcellularLocation>
        <location evidence="1">Cell membrane</location>
        <topology evidence="1">Multi-pass membrane protein</topology>
    </subcellularLocation>
</comment>
<dbReference type="PANTHER" id="PTHR42718">
    <property type="entry name" value="MAJOR FACILITATOR SUPERFAMILY MULTIDRUG TRANSPORTER MFSC"/>
    <property type="match status" value="1"/>
</dbReference>
<evidence type="ECO:0000256" key="2">
    <source>
        <dbReference type="ARBA" id="ARBA00022448"/>
    </source>
</evidence>
<feature type="transmembrane region" description="Helical" evidence="7">
    <location>
        <begin position="376"/>
        <end position="402"/>
    </location>
</feature>
<comment type="caution">
    <text evidence="9">The sequence shown here is derived from an EMBL/GenBank/DDBJ whole genome shotgun (WGS) entry which is preliminary data.</text>
</comment>
<reference evidence="9" key="1">
    <citation type="submission" date="2021-01" db="EMBL/GenBank/DDBJ databases">
        <title>Whole genome shotgun sequence of Rugosimonospora africana NBRC 104875.</title>
        <authorList>
            <person name="Komaki H."/>
            <person name="Tamura T."/>
        </authorList>
    </citation>
    <scope>NUCLEOTIDE SEQUENCE</scope>
    <source>
        <strain evidence="9">NBRC 104875</strain>
    </source>
</reference>
<feature type="transmembrane region" description="Helical" evidence="7">
    <location>
        <begin position="314"/>
        <end position="336"/>
    </location>
</feature>
<evidence type="ECO:0000256" key="3">
    <source>
        <dbReference type="ARBA" id="ARBA00022475"/>
    </source>
</evidence>
<feature type="transmembrane region" description="Helical" evidence="7">
    <location>
        <begin position="423"/>
        <end position="442"/>
    </location>
</feature>
<keyword evidence="10" id="KW-1185">Reference proteome</keyword>
<evidence type="ECO:0000256" key="6">
    <source>
        <dbReference type="ARBA" id="ARBA00023136"/>
    </source>
</evidence>
<evidence type="ECO:0000256" key="5">
    <source>
        <dbReference type="ARBA" id="ARBA00022989"/>
    </source>
</evidence>
<keyword evidence="3" id="KW-1003">Cell membrane</keyword>
<dbReference type="CDD" id="cd17321">
    <property type="entry name" value="MFS_MMR_MDR_like"/>
    <property type="match status" value="1"/>
</dbReference>
<feature type="transmembrane region" description="Helical" evidence="7">
    <location>
        <begin position="348"/>
        <end position="370"/>
    </location>
</feature>
<dbReference type="GO" id="GO:0022857">
    <property type="term" value="F:transmembrane transporter activity"/>
    <property type="evidence" value="ECO:0007669"/>
    <property type="project" value="InterPro"/>
</dbReference>